<dbReference type="PROSITE" id="PS51257">
    <property type="entry name" value="PROKAR_LIPOPROTEIN"/>
    <property type="match status" value="1"/>
</dbReference>
<accession>A0A6A1W982</accession>
<evidence type="ECO:0000313" key="6">
    <source>
        <dbReference type="Proteomes" id="UP000516437"/>
    </source>
</evidence>
<evidence type="ECO:0000313" key="5">
    <source>
        <dbReference type="EMBL" id="KAB1221769.1"/>
    </source>
</evidence>
<comment type="caution">
    <text evidence="4">The sequence shown here is derived from an EMBL/GenBank/DDBJ whole genome shotgun (WGS) entry which is preliminary data.</text>
</comment>
<dbReference type="Pfam" id="PF04885">
    <property type="entry name" value="Stig1"/>
    <property type="match status" value="1"/>
</dbReference>
<feature type="signal peptide" evidence="3">
    <location>
        <begin position="1"/>
        <end position="24"/>
    </location>
</feature>
<evidence type="ECO:0008006" key="7">
    <source>
        <dbReference type="Google" id="ProtNLM"/>
    </source>
</evidence>
<protein>
    <recommendedName>
        <fullName evidence="7">Stigma-specific STIG1-like protein 1</fullName>
    </recommendedName>
</protein>
<evidence type="ECO:0000256" key="3">
    <source>
        <dbReference type="SAM" id="SignalP"/>
    </source>
</evidence>
<dbReference type="PANTHER" id="PTHR33227">
    <property type="entry name" value="STIGMA-SPECIFIC STIG1-LIKE PROTEIN 3"/>
    <property type="match status" value="1"/>
</dbReference>
<proteinExistence type="inferred from homology"/>
<name>A0A6A1W982_9ROSI</name>
<dbReference type="InterPro" id="IPR006969">
    <property type="entry name" value="Stig-like"/>
</dbReference>
<dbReference type="OrthoDB" id="5421723at2759"/>
<evidence type="ECO:0000256" key="1">
    <source>
        <dbReference type="ARBA" id="ARBA00006010"/>
    </source>
</evidence>
<dbReference type="EMBL" id="RXIC02000020">
    <property type="protein sequence ID" value="KAB1221769.1"/>
    <property type="molecule type" value="Genomic_DNA"/>
</dbReference>
<reference evidence="4" key="3">
    <citation type="submission" date="2019-09" db="EMBL/GenBank/DDBJ databases">
        <authorList>
            <person name="Gao Z."/>
        </authorList>
    </citation>
    <scope>NUCLEOTIDE SEQUENCE</scope>
    <source>
        <tissue evidence="4">Leaves</tissue>
    </source>
</reference>
<gene>
    <name evidence="4" type="ORF">CJ030_MR2G028590</name>
    <name evidence="5" type="ORF">CJ030_MR2G028604</name>
</gene>
<comment type="similarity">
    <text evidence="1">Belongs to the STIG1 family.</text>
</comment>
<dbReference type="EMBL" id="RXIC02000020">
    <property type="protein sequence ID" value="KAB1221755.1"/>
    <property type="molecule type" value="Genomic_DNA"/>
</dbReference>
<evidence type="ECO:0000256" key="2">
    <source>
        <dbReference type="ARBA" id="ARBA00022729"/>
    </source>
</evidence>
<keyword evidence="2 3" id="KW-0732">Signal</keyword>
<dbReference type="Proteomes" id="UP000516437">
    <property type="component" value="Chromosome 2"/>
</dbReference>
<organism evidence="4 6">
    <name type="scientific">Morella rubra</name>
    <name type="common">Chinese bayberry</name>
    <dbReference type="NCBI Taxonomy" id="262757"/>
    <lineage>
        <taxon>Eukaryota</taxon>
        <taxon>Viridiplantae</taxon>
        <taxon>Streptophyta</taxon>
        <taxon>Embryophyta</taxon>
        <taxon>Tracheophyta</taxon>
        <taxon>Spermatophyta</taxon>
        <taxon>Magnoliopsida</taxon>
        <taxon>eudicotyledons</taxon>
        <taxon>Gunneridae</taxon>
        <taxon>Pentapetalae</taxon>
        <taxon>rosids</taxon>
        <taxon>fabids</taxon>
        <taxon>Fagales</taxon>
        <taxon>Myricaceae</taxon>
        <taxon>Morella</taxon>
    </lineage>
</organism>
<reference evidence="4" key="1">
    <citation type="submission" date="2018-07" db="EMBL/GenBank/DDBJ databases">
        <authorList>
            <person name="Gao Z.-S."/>
            <person name="Jia H.-M."/>
            <person name="Jia H.-J."/>
            <person name="Cai Q.-L."/>
            <person name="Wang Y."/>
            <person name="Zhao H.-B."/>
        </authorList>
    </citation>
    <scope>NUCLEOTIDE SEQUENCE</scope>
    <source>
        <tissue evidence="4">Leaves</tissue>
    </source>
</reference>
<evidence type="ECO:0000313" key="4">
    <source>
        <dbReference type="EMBL" id="KAB1221755.1"/>
    </source>
</evidence>
<sequence>MKYLKTYLVLAILMAACFIALSAATPSDEELFLDEDDIETTTAEVTSDLPMDETQEPISLRGSSRFLAQTARHTMKCNKYPQVCRADGSPGPDCCKKKCVNMKTDRLNCGMCGKKCKYSEICCKGNCVNPMSNKKHCGSCDNMCKNGSTCVYGMCSYA</sequence>
<keyword evidence="6" id="KW-1185">Reference proteome</keyword>
<reference evidence="4 6" key="2">
    <citation type="journal article" date="2019" name="Plant Biotechnol. J.">
        <title>The red bayberry genome and genetic basis of sex determination.</title>
        <authorList>
            <person name="Jia H.M."/>
            <person name="Jia H.J."/>
            <person name="Cai Q.L."/>
            <person name="Wang Y."/>
            <person name="Zhao H.B."/>
            <person name="Yang W.F."/>
            <person name="Wang G.Y."/>
            <person name="Li Y.H."/>
            <person name="Zhan D.L."/>
            <person name="Shen Y.T."/>
            <person name="Niu Q.F."/>
            <person name="Chang L."/>
            <person name="Qiu J."/>
            <person name="Zhao L."/>
            <person name="Xie H.B."/>
            <person name="Fu W.Y."/>
            <person name="Jin J."/>
            <person name="Li X.W."/>
            <person name="Jiao Y."/>
            <person name="Zhou C.C."/>
            <person name="Tu T."/>
            <person name="Chai C.Y."/>
            <person name="Gao J.L."/>
            <person name="Fan L.J."/>
            <person name="van de Weg E."/>
            <person name="Wang J.Y."/>
            <person name="Gao Z.S."/>
        </authorList>
    </citation>
    <scope>NUCLEOTIDE SEQUENCE [LARGE SCALE GENOMIC DNA]</scope>
    <source>
        <tissue evidence="4">Leaves</tissue>
    </source>
</reference>
<dbReference type="AlphaFoldDB" id="A0A6A1W982"/>
<dbReference type="PANTHER" id="PTHR33227:SF21">
    <property type="entry name" value="F12F1.21 PROTEIN"/>
    <property type="match status" value="1"/>
</dbReference>
<feature type="chain" id="PRO_5036379138" description="Stigma-specific STIG1-like protein 1" evidence="3">
    <location>
        <begin position="25"/>
        <end position="158"/>
    </location>
</feature>